<keyword evidence="4" id="KW-1185">Reference proteome</keyword>
<accession>A0A938WTL1</accession>
<keyword evidence="1" id="KW-1133">Transmembrane helix</keyword>
<sequence length="394" mass="44305">MAIIKCPECGHQISDKAPVCPACGVEIAGKTVKCPYCGEAYFKSETACPHCHKTTPISTTEIEQTTGNNVHQSITNAPATTPVTEEGHEIQNNSIDKNHVPENNPNRKNNKTIILVSVAIALLVLGTCLYFYNNAKSDREQEEYIFAMQSDDPTILQAYLNNFKDAPQAHIDSIARHLEELNKIDQDWTDAVVMGSKRALTEYLNTHPDSPHKQEALEKIDSIDWAQCQKLNTADAYQLYIDSHYDGNHYEEAVIALNKIKSSEVTPDDKQFISSIFHNFFICINSRNESNLTANIGDNINFLGKPNATKADIVSFMNKIYKENVESMIWSITSDYEISKKEIGDLQYEYSTTFMVSQDVKKDDGTNTINKFRINAKVDPDGKITEMAMTRIIE</sequence>
<dbReference type="InterPro" id="IPR025874">
    <property type="entry name" value="DZR"/>
</dbReference>
<feature type="domain" description="DZANK-type" evidence="2">
    <location>
        <begin position="6"/>
        <end position="51"/>
    </location>
</feature>
<dbReference type="RefSeq" id="WP_205103550.1">
    <property type="nucleotide sequence ID" value="NZ_JACJJG010000010.1"/>
</dbReference>
<dbReference type="Proteomes" id="UP000706891">
    <property type="component" value="Unassembled WGS sequence"/>
</dbReference>
<gene>
    <name evidence="3" type="ORF">H6A34_03755</name>
</gene>
<feature type="transmembrane region" description="Helical" evidence="1">
    <location>
        <begin position="113"/>
        <end position="132"/>
    </location>
</feature>
<name>A0A938WTL1_9BACT</name>
<organism evidence="3 4">
    <name type="scientific">Marseilla massiliensis</name>
    <dbReference type="NCBI Taxonomy" id="1841864"/>
    <lineage>
        <taxon>Bacteria</taxon>
        <taxon>Pseudomonadati</taxon>
        <taxon>Bacteroidota</taxon>
        <taxon>Bacteroidia</taxon>
        <taxon>Bacteroidales</taxon>
        <taxon>Prevotellaceae</taxon>
        <taxon>Marseilla</taxon>
    </lineage>
</organism>
<reference evidence="3" key="1">
    <citation type="submission" date="2020-08" db="EMBL/GenBank/DDBJ databases">
        <authorList>
            <person name="Cejkova D."/>
            <person name="Kubasova T."/>
            <person name="Jahodarova E."/>
            <person name="Rychlik I."/>
        </authorList>
    </citation>
    <scope>NUCLEOTIDE SEQUENCE</scope>
    <source>
        <strain evidence="3">An824</strain>
    </source>
</reference>
<dbReference type="AlphaFoldDB" id="A0A938WTL1"/>
<comment type="caution">
    <text evidence="3">The sequence shown here is derived from an EMBL/GenBank/DDBJ whole genome shotgun (WGS) entry which is preliminary data.</text>
</comment>
<evidence type="ECO:0000313" key="4">
    <source>
        <dbReference type="Proteomes" id="UP000706891"/>
    </source>
</evidence>
<evidence type="ECO:0000259" key="2">
    <source>
        <dbReference type="Pfam" id="PF12773"/>
    </source>
</evidence>
<dbReference type="EMBL" id="JACJJG010000010">
    <property type="protein sequence ID" value="MBM6672990.1"/>
    <property type="molecule type" value="Genomic_DNA"/>
</dbReference>
<dbReference type="Pfam" id="PF12773">
    <property type="entry name" value="DZR"/>
    <property type="match status" value="1"/>
</dbReference>
<proteinExistence type="predicted"/>
<keyword evidence="1" id="KW-0472">Membrane</keyword>
<protein>
    <submittedName>
        <fullName evidence="3">Zinc ribbon domain-containing protein</fullName>
    </submittedName>
</protein>
<reference evidence="3" key="2">
    <citation type="journal article" date="2021" name="Sci. Rep.">
        <title>The distribution of antibiotic resistance genes in chicken gut microbiota commensals.</title>
        <authorList>
            <person name="Juricova H."/>
            <person name="Matiasovicova J."/>
            <person name="Kubasova T."/>
            <person name="Cejkova D."/>
            <person name="Rychlik I."/>
        </authorList>
    </citation>
    <scope>NUCLEOTIDE SEQUENCE</scope>
    <source>
        <strain evidence="3">An824</strain>
    </source>
</reference>
<evidence type="ECO:0000313" key="3">
    <source>
        <dbReference type="EMBL" id="MBM6672990.1"/>
    </source>
</evidence>
<keyword evidence="1" id="KW-0812">Transmembrane</keyword>
<evidence type="ECO:0000256" key="1">
    <source>
        <dbReference type="SAM" id="Phobius"/>
    </source>
</evidence>